<dbReference type="PROSITE" id="PS50181">
    <property type="entry name" value="FBOX"/>
    <property type="match status" value="1"/>
</dbReference>
<accession>A0A194WX40</accession>
<dbReference type="InterPro" id="IPR001810">
    <property type="entry name" value="F-box_dom"/>
</dbReference>
<dbReference type="OrthoDB" id="3541847at2759"/>
<sequence>MANLSTLPDEILLQILTYLTPAPLTLSSKPHAYWPAYLSKHRESTLPQTKDIASLAHTSSHLYSILYASLHSTLHLSNASSPAKLWDSITLNGRLGLSITSAHISSISPENCVFIFFLPNIRSIYLSGWSDWETFDPEDDSLNGDSPITHLYLSNCGAFEAPLKQVLSWPRELKELWFEASQGEWEGHLEGEEAVGFTCSAISRALEPLAASLEKLVFTRVDPGHEGLFITDGIDLRKFEKLRELKTFEMLLVGYDSQHGMWKNLPSGLESLEVWYDDPGYSEFLTGGLPEWLLGILRRKKERFPKLGRVRGCVARVVG</sequence>
<dbReference type="RefSeq" id="XP_018066898.1">
    <property type="nucleotide sequence ID" value="XM_018215660.1"/>
</dbReference>
<organism evidence="2 3">
    <name type="scientific">Mollisia scopiformis</name>
    <name type="common">Conifer needle endophyte fungus</name>
    <name type="synonym">Phialocephala scopiformis</name>
    <dbReference type="NCBI Taxonomy" id="149040"/>
    <lineage>
        <taxon>Eukaryota</taxon>
        <taxon>Fungi</taxon>
        <taxon>Dikarya</taxon>
        <taxon>Ascomycota</taxon>
        <taxon>Pezizomycotina</taxon>
        <taxon>Leotiomycetes</taxon>
        <taxon>Helotiales</taxon>
        <taxon>Mollisiaceae</taxon>
        <taxon>Mollisia</taxon>
    </lineage>
</organism>
<protein>
    <recommendedName>
        <fullName evidence="1">F-box domain-containing protein</fullName>
    </recommendedName>
</protein>
<dbReference type="GeneID" id="28825386"/>
<keyword evidence="3" id="KW-1185">Reference proteome</keyword>
<dbReference type="Proteomes" id="UP000070700">
    <property type="component" value="Unassembled WGS sequence"/>
</dbReference>
<evidence type="ECO:0000313" key="2">
    <source>
        <dbReference type="EMBL" id="KUJ12543.1"/>
    </source>
</evidence>
<reference evidence="2 3" key="1">
    <citation type="submission" date="2015-10" db="EMBL/GenBank/DDBJ databases">
        <title>Full genome of DAOMC 229536 Phialocephala scopiformis, a fungal endophyte of spruce producing the potent anti-insectan compound rugulosin.</title>
        <authorList>
            <consortium name="DOE Joint Genome Institute"/>
            <person name="Walker A.K."/>
            <person name="Frasz S.L."/>
            <person name="Seifert K.A."/>
            <person name="Miller J.D."/>
            <person name="Mondo S.J."/>
            <person name="Labutti K."/>
            <person name="Lipzen A."/>
            <person name="Dockter R."/>
            <person name="Kennedy M."/>
            <person name="Grigoriev I.V."/>
            <person name="Spatafora J.W."/>
        </authorList>
    </citation>
    <scope>NUCLEOTIDE SEQUENCE [LARGE SCALE GENOMIC DNA]</scope>
    <source>
        <strain evidence="2 3">CBS 120377</strain>
    </source>
</reference>
<dbReference type="InParanoid" id="A0A194WX40"/>
<name>A0A194WX40_MOLSC</name>
<dbReference type="KEGG" id="psco:LY89DRAFT_688211"/>
<evidence type="ECO:0000313" key="3">
    <source>
        <dbReference type="Proteomes" id="UP000070700"/>
    </source>
</evidence>
<dbReference type="AlphaFoldDB" id="A0A194WX40"/>
<proteinExistence type="predicted"/>
<gene>
    <name evidence="2" type="ORF">LY89DRAFT_688211</name>
</gene>
<evidence type="ECO:0000259" key="1">
    <source>
        <dbReference type="PROSITE" id="PS50181"/>
    </source>
</evidence>
<dbReference type="EMBL" id="KQ947424">
    <property type="protein sequence ID" value="KUJ12543.1"/>
    <property type="molecule type" value="Genomic_DNA"/>
</dbReference>
<feature type="domain" description="F-box" evidence="1">
    <location>
        <begin position="1"/>
        <end position="24"/>
    </location>
</feature>